<sequence length="22" mass="2617">MWFAYITSYSGNITMNPLHQEI</sequence>
<dbReference type="AlphaFoldDB" id="A0A0E9XV07"/>
<evidence type="ECO:0000313" key="1">
    <source>
        <dbReference type="EMBL" id="JAI05524.1"/>
    </source>
</evidence>
<proteinExistence type="predicted"/>
<protein>
    <submittedName>
        <fullName evidence="1">Uncharacterized protein</fullName>
    </submittedName>
</protein>
<name>A0A0E9XV07_ANGAN</name>
<dbReference type="EMBL" id="GBXM01003054">
    <property type="protein sequence ID" value="JAI05524.1"/>
    <property type="molecule type" value="Transcribed_RNA"/>
</dbReference>
<organism evidence="1">
    <name type="scientific">Anguilla anguilla</name>
    <name type="common">European freshwater eel</name>
    <name type="synonym">Muraena anguilla</name>
    <dbReference type="NCBI Taxonomy" id="7936"/>
    <lineage>
        <taxon>Eukaryota</taxon>
        <taxon>Metazoa</taxon>
        <taxon>Chordata</taxon>
        <taxon>Craniata</taxon>
        <taxon>Vertebrata</taxon>
        <taxon>Euteleostomi</taxon>
        <taxon>Actinopterygii</taxon>
        <taxon>Neopterygii</taxon>
        <taxon>Teleostei</taxon>
        <taxon>Anguilliformes</taxon>
        <taxon>Anguillidae</taxon>
        <taxon>Anguilla</taxon>
    </lineage>
</organism>
<reference evidence="1" key="2">
    <citation type="journal article" date="2015" name="Fish Shellfish Immunol.">
        <title>Early steps in the European eel (Anguilla anguilla)-Vibrio vulnificus interaction in the gills: Role of the RtxA13 toxin.</title>
        <authorList>
            <person name="Callol A."/>
            <person name="Pajuelo D."/>
            <person name="Ebbesson L."/>
            <person name="Teles M."/>
            <person name="MacKenzie S."/>
            <person name="Amaro C."/>
        </authorList>
    </citation>
    <scope>NUCLEOTIDE SEQUENCE</scope>
</reference>
<accession>A0A0E9XV07</accession>
<reference evidence="1" key="1">
    <citation type="submission" date="2014-11" db="EMBL/GenBank/DDBJ databases">
        <authorList>
            <person name="Amaro Gonzalez C."/>
        </authorList>
    </citation>
    <scope>NUCLEOTIDE SEQUENCE</scope>
</reference>